<protein>
    <recommendedName>
        <fullName evidence="3">DUF3096 domain-containing protein</fullName>
    </recommendedName>
</protein>
<keyword evidence="1" id="KW-0472">Membrane</keyword>
<evidence type="ECO:0000313" key="2">
    <source>
        <dbReference type="EMBL" id="KKN28954.1"/>
    </source>
</evidence>
<keyword evidence="1" id="KW-0812">Transmembrane</keyword>
<accession>A0A0F9PFN4</accession>
<dbReference type="InterPro" id="IPR021446">
    <property type="entry name" value="DUF3096"/>
</dbReference>
<name>A0A0F9PFN4_9ZZZZ</name>
<organism evidence="2">
    <name type="scientific">marine sediment metagenome</name>
    <dbReference type="NCBI Taxonomy" id="412755"/>
    <lineage>
        <taxon>unclassified sequences</taxon>
        <taxon>metagenomes</taxon>
        <taxon>ecological metagenomes</taxon>
    </lineage>
</organism>
<proteinExistence type="predicted"/>
<keyword evidence="1" id="KW-1133">Transmembrane helix</keyword>
<dbReference type="EMBL" id="LAZR01002522">
    <property type="protein sequence ID" value="KKN28954.1"/>
    <property type="molecule type" value="Genomic_DNA"/>
</dbReference>
<dbReference type="Pfam" id="PF11295">
    <property type="entry name" value="DUF3096"/>
    <property type="match status" value="1"/>
</dbReference>
<gene>
    <name evidence="2" type="ORF">LCGC14_0849000</name>
</gene>
<evidence type="ECO:0008006" key="3">
    <source>
        <dbReference type="Google" id="ProtNLM"/>
    </source>
</evidence>
<dbReference type="AlphaFoldDB" id="A0A0F9PFN4"/>
<comment type="caution">
    <text evidence="2">The sequence shown here is derived from an EMBL/GenBank/DDBJ whole genome shotgun (WGS) entry which is preliminary data.</text>
</comment>
<evidence type="ECO:0000256" key="1">
    <source>
        <dbReference type="SAM" id="Phobius"/>
    </source>
</evidence>
<reference evidence="2" key="1">
    <citation type="journal article" date="2015" name="Nature">
        <title>Complex archaea that bridge the gap between prokaryotes and eukaryotes.</title>
        <authorList>
            <person name="Spang A."/>
            <person name="Saw J.H."/>
            <person name="Jorgensen S.L."/>
            <person name="Zaremba-Niedzwiedzka K."/>
            <person name="Martijn J."/>
            <person name="Lind A.E."/>
            <person name="van Eijk R."/>
            <person name="Schleper C."/>
            <person name="Guy L."/>
            <person name="Ettema T.J."/>
        </authorList>
    </citation>
    <scope>NUCLEOTIDE SEQUENCE</scope>
</reference>
<sequence>MTLHLELAPLISLGAGIGILVFPRLLNYIVAGYLIVLGVLGLLGHPL</sequence>
<feature type="transmembrane region" description="Helical" evidence="1">
    <location>
        <begin position="25"/>
        <end position="44"/>
    </location>
</feature>